<reference evidence="3" key="1">
    <citation type="submission" date="2018-07" db="EMBL/GenBank/DDBJ databases">
        <authorList>
            <person name="Quirk P.G."/>
            <person name="Krulwich T.A."/>
        </authorList>
    </citation>
    <scope>NUCLEOTIDE SEQUENCE</scope>
</reference>
<organism evidence="3">
    <name type="scientific">metagenome</name>
    <dbReference type="NCBI Taxonomy" id="256318"/>
    <lineage>
        <taxon>unclassified sequences</taxon>
        <taxon>metagenomes</taxon>
    </lineage>
</organism>
<dbReference type="SUPFAM" id="SSF56300">
    <property type="entry name" value="Metallo-dependent phosphatases"/>
    <property type="match status" value="1"/>
</dbReference>
<dbReference type="InterPro" id="IPR041796">
    <property type="entry name" value="Mre11_N"/>
</dbReference>
<proteinExistence type="predicted"/>
<accession>A0A380TMH4</accession>
<dbReference type="PIRSF" id="PIRSF033091">
    <property type="entry name" value="Pesterase_YhaO"/>
    <property type="match status" value="1"/>
</dbReference>
<sequence>MKFIHAADIHLDSPFAGLTDAAEAPIDRLKGCTRQALTNLVDYALENALDFVVIAGDLYDGDWRDYATGLFFAKEMGRLARAQIPVYLLYGNHDAESRITKRLVLPENVFLFPAKAPHTHLIRDLKVALHGQSFATAAVTDNLARAYPPARPGHFNIGVLHTAATGRGGHAAYAPCQPSELVAKGYDYWALGHVHAREVLHEIPPVVFAGNLQGRNIRETGAKGFTVVTVAEHKVIGVEAVAADVVRWARLVVAADACSDLEALLAQARMDLAEAVRQADGRLAVVRLSLTGRTALHGWLKDHPDTFTAELRAVASSVSADLWIEQVVVETETRHDLAAAARRPDAVGALLQAADGLLAEPAATAALEAELAQVIDKLPDDVRHQAYPGGRLAADDLAALIGEAKVVIASRLLDDFGEA</sequence>
<dbReference type="CDD" id="cd00840">
    <property type="entry name" value="MPP_Mre11_N"/>
    <property type="match status" value="1"/>
</dbReference>
<dbReference type="PANTHER" id="PTHR30337">
    <property type="entry name" value="COMPONENT OF ATP-DEPENDENT DSDNA EXONUCLEASE"/>
    <property type="match status" value="1"/>
</dbReference>
<dbReference type="Gene3D" id="3.60.21.10">
    <property type="match status" value="1"/>
</dbReference>
<keyword evidence="1" id="KW-0378">Hydrolase</keyword>
<dbReference type="InterPro" id="IPR029052">
    <property type="entry name" value="Metallo-depent_PP-like"/>
</dbReference>
<evidence type="ECO:0000256" key="1">
    <source>
        <dbReference type="ARBA" id="ARBA00022801"/>
    </source>
</evidence>
<dbReference type="GO" id="GO:0016787">
    <property type="term" value="F:hydrolase activity"/>
    <property type="evidence" value="ECO:0007669"/>
    <property type="project" value="UniProtKB-KW"/>
</dbReference>
<dbReference type="AlphaFoldDB" id="A0A380TMH4"/>
<evidence type="ECO:0000313" key="3">
    <source>
        <dbReference type="EMBL" id="SUS08971.1"/>
    </source>
</evidence>
<protein>
    <recommendedName>
        <fullName evidence="2">Calcineurin-like phosphoesterase domain-containing protein</fullName>
    </recommendedName>
</protein>
<gene>
    <name evidence="3" type="ORF">DF3PB_990012</name>
</gene>
<dbReference type="InterPro" id="IPR014576">
    <property type="entry name" value="Pesterase_YhaO"/>
</dbReference>
<feature type="domain" description="Calcineurin-like phosphoesterase" evidence="2">
    <location>
        <begin position="1"/>
        <end position="196"/>
    </location>
</feature>
<dbReference type="InterPro" id="IPR004843">
    <property type="entry name" value="Calcineurin-like_PHP"/>
</dbReference>
<dbReference type="InterPro" id="IPR050535">
    <property type="entry name" value="DNA_Repair-Maintenance_Comp"/>
</dbReference>
<dbReference type="Pfam" id="PF00149">
    <property type="entry name" value="Metallophos"/>
    <property type="match status" value="1"/>
</dbReference>
<dbReference type="EMBL" id="UIDG01000655">
    <property type="protein sequence ID" value="SUS08971.1"/>
    <property type="molecule type" value="Genomic_DNA"/>
</dbReference>
<dbReference type="PANTHER" id="PTHR30337:SF7">
    <property type="entry name" value="PHOSPHOESTERASE"/>
    <property type="match status" value="1"/>
</dbReference>
<evidence type="ECO:0000259" key="2">
    <source>
        <dbReference type="Pfam" id="PF00149"/>
    </source>
</evidence>
<name>A0A380TMH4_9ZZZZ</name>